<feature type="chain" id="PRO_5040219560" evidence="1">
    <location>
        <begin position="26"/>
        <end position="71"/>
    </location>
</feature>
<gene>
    <name evidence="2" type="ORF">BDP27DRAFT_1344531</name>
</gene>
<evidence type="ECO:0000256" key="1">
    <source>
        <dbReference type="SAM" id="SignalP"/>
    </source>
</evidence>
<organism evidence="2 3">
    <name type="scientific">Rhodocollybia butyracea</name>
    <dbReference type="NCBI Taxonomy" id="206335"/>
    <lineage>
        <taxon>Eukaryota</taxon>
        <taxon>Fungi</taxon>
        <taxon>Dikarya</taxon>
        <taxon>Basidiomycota</taxon>
        <taxon>Agaricomycotina</taxon>
        <taxon>Agaricomycetes</taxon>
        <taxon>Agaricomycetidae</taxon>
        <taxon>Agaricales</taxon>
        <taxon>Marasmiineae</taxon>
        <taxon>Omphalotaceae</taxon>
        <taxon>Rhodocollybia</taxon>
    </lineage>
</organism>
<evidence type="ECO:0000313" key="3">
    <source>
        <dbReference type="Proteomes" id="UP000772434"/>
    </source>
</evidence>
<dbReference type="Proteomes" id="UP000772434">
    <property type="component" value="Unassembled WGS sequence"/>
</dbReference>
<keyword evidence="3" id="KW-1185">Reference proteome</keyword>
<keyword evidence="1" id="KW-0732">Signal</keyword>
<dbReference type="EMBL" id="JADNRY010000417">
    <property type="protein sequence ID" value="KAF9056876.1"/>
    <property type="molecule type" value="Genomic_DNA"/>
</dbReference>
<accession>A0A9P5P8G7</accession>
<name>A0A9P5P8G7_9AGAR</name>
<feature type="signal peptide" evidence="1">
    <location>
        <begin position="1"/>
        <end position="25"/>
    </location>
</feature>
<dbReference type="AlphaFoldDB" id="A0A9P5P8G7"/>
<sequence length="71" mass="7789">MCCAFKWEVASMLVWAVLLWSEGEASSCVGQSRPCIIDTFLSHGGVGLKVEDGFYSQYVANKDGREGRALQ</sequence>
<reference evidence="2" key="1">
    <citation type="submission" date="2020-11" db="EMBL/GenBank/DDBJ databases">
        <authorList>
            <consortium name="DOE Joint Genome Institute"/>
            <person name="Ahrendt S."/>
            <person name="Riley R."/>
            <person name="Andreopoulos W."/>
            <person name="Labutti K."/>
            <person name="Pangilinan J."/>
            <person name="Ruiz-Duenas F.J."/>
            <person name="Barrasa J.M."/>
            <person name="Sanchez-Garcia M."/>
            <person name="Camarero S."/>
            <person name="Miyauchi S."/>
            <person name="Serrano A."/>
            <person name="Linde D."/>
            <person name="Babiker R."/>
            <person name="Drula E."/>
            <person name="Ayuso-Fernandez I."/>
            <person name="Pacheco R."/>
            <person name="Padilla G."/>
            <person name="Ferreira P."/>
            <person name="Barriuso J."/>
            <person name="Kellner H."/>
            <person name="Castanera R."/>
            <person name="Alfaro M."/>
            <person name="Ramirez L."/>
            <person name="Pisabarro A.G."/>
            <person name="Kuo A."/>
            <person name="Tritt A."/>
            <person name="Lipzen A."/>
            <person name="He G."/>
            <person name="Yan M."/>
            <person name="Ng V."/>
            <person name="Cullen D."/>
            <person name="Martin F."/>
            <person name="Rosso M.-N."/>
            <person name="Henrissat B."/>
            <person name="Hibbett D."/>
            <person name="Martinez A.T."/>
            <person name="Grigoriev I.V."/>
        </authorList>
    </citation>
    <scope>NUCLEOTIDE SEQUENCE</scope>
    <source>
        <strain evidence="2">AH 40177</strain>
    </source>
</reference>
<protein>
    <submittedName>
        <fullName evidence="2">Uncharacterized protein</fullName>
    </submittedName>
</protein>
<proteinExistence type="predicted"/>
<evidence type="ECO:0000313" key="2">
    <source>
        <dbReference type="EMBL" id="KAF9056876.1"/>
    </source>
</evidence>
<comment type="caution">
    <text evidence="2">The sequence shown here is derived from an EMBL/GenBank/DDBJ whole genome shotgun (WGS) entry which is preliminary data.</text>
</comment>